<keyword evidence="3" id="KW-1185">Reference proteome</keyword>
<name>A0ABP8JK90_9BACT</name>
<evidence type="ECO:0000256" key="1">
    <source>
        <dbReference type="SAM" id="MobiDB-lite"/>
    </source>
</evidence>
<gene>
    <name evidence="2" type="ORF">GCM10023186_41760</name>
</gene>
<feature type="region of interest" description="Disordered" evidence="1">
    <location>
        <begin position="198"/>
        <end position="218"/>
    </location>
</feature>
<organism evidence="2 3">
    <name type="scientific">Hymenobacter koreensis</name>
    <dbReference type="NCBI Taxonomy" id="1084523"/>
    <lineage>
        <taxon>Bacteria</taxon>
        <taxon>Pseudomonadati</taxon>
        <taxon>Bacteroidota</taxon>
        <taxon>Cytophagia</taxon>
        <taxon>Cytophagales</taxon>
        <taxon>Hymenobacteraceae</taxon>
        <taxon>Hymenobacter</taxon>
    </lineage>
</organism>
<dbReference type="EMBL" id="BAABHA010000015">
    <property type="protein sequence ID" value="GAA4391894.1"/>
    <property type="molecule type" value="Genomic_DNA"/>
</dbReference>
<evidence type="ECO:0000313" key="3">
    <source>
        <dbReference type="Proteomes" id="UP001500454"/>
    </source>
</evidence>
<evidence type="ECO:0000313" key="2">
    <source>
        <dbReference type="EMBL" id="GAA4391894.1"/>
    </source>
</evidence>
<dbReference type="RefSeq" id="WP_345227401.1">
    <property type="nucleotide sequence ID" value="NZ_BAABHA010000015.1"/>
</dbReference>
<protein>
    <submittedName>
        <fullName evidence="2">Uncharacterized protein</fullName>
    </submittedName>
</protein>
<reference evidence="3" key="1">
    <citation type="journal article" date="2019" name="Int. J. Syst. Evol. Microbiol.">
        <title>The Global Catalogue of Microorganisms (GCM) 10K type strain sequencing project: providing services to taxonomists for standard genome sequencing and annotation.</title>
        <authorList>
            <consortium name="The Broad Institute Genomics Platform"/>
            <consortium name="The Broad Institute Genome Sequencing Center for Infectious Disease"/>
            <person name="Wu L."/>
            <person name="Ma J."/>
        </authorList>
    </citation>
    <scope>NUCLEOTIDE SEQUENCE [LARGE SCALE GENOMIC DNA]</scope>
    <source>
        <strain evidence="3">JCM 17924</strain>
    </source>
</reference>
<proteinExistence type="predicted"/>
<dbReference type="Proteomes" id="UP001500454">
    <property type="component" value="Unassembled WGS sequence"/>
</dbReference>
<sequence length="218" mass="22742">MPLPALAVPLAIGAVQAIPKVAAAITQKRQANRLQLQDSTPAAFREQMGNLRQAANSAQMPGMAAAENRLNQNLASGLAQASRAGTSSSQVLGTLAALDQNRQQGQQQLATQGLQYQDTARQRLNQGLTTQANYQMRDLDQFNKSKAALIQSSNQNLMNGIDGLASAAATAYATTGAEGLAGEAALVGADNPLAALSPRLRTPAAPKLPATLPRYTGR</sequence>
<accession>A0ABP8JK90</accession>
<comment type="caution">
    <text evidence="2">The sequence shown here is derived from an EMBL/GenBank/DDBJ whole genome shotgun (WGS) entry which is preliminary data.</text>
</comment>